<feature type="domain" description="NAD-glutamate dehydrogenase N-terminal ACT1" evidence="3">
    <location>
        <begin position="53"/>
        <end position="202"/>
    </location>
</feature>
<evidence type="ECO:0000259" key="4">
    <source>
        <dbReference type="Pfam" id="PF21076"/>
    </source>
</evidence>
<accession>A0A8J7WLU4</accession>
<dbReference type="PANTHER" id="PTHR43403:SF1">
    <property type="entry name" value="NAD-SPECIFIC GLUTAMATE DEHYDROGENASE"/>
    <property type="match status" value="1"/>
</dbReference>
<name>A0A8J7WLU4_9ACTN</name>
<sequence>MVTQLDEAKAALLEEAALLARKAEGGSGAGQGAGGQAETGSAPLDPAQAETVLRRYYRHVPFDDLADRTCADLLGAVRSSADLAANRPQGTAKIRVYTPTPERSGWTTGATTHTVVEIVTDDMPFLVDSVTAELSRLGHGIHVVFHPVFAVERDLVGRLRSLPDADPPQQTPAGALTESWMHIEIDRQPEDPDRLASIEADLRRVLRDVREAVEDWPKMRATALAIAEGLDAEQGRAAQRAGVSYDEVTAGQELLRWLADDHFTFVGYREYTLEQVDGEDSLRPVTGTGLGILRSDQPHGSSRSFAKLPQEVRAKAREPRLLVLTKANSRATVHRRGYLDYIGVKRFDAEGRVVGEQRILGLFSAAAYSESVQRVPVIRQKVRQVLDVHGYALTSHSGKDLLQILESYPRDDLFQIPVDELAEITGSVLHLQERRRLRLFLRQDEYGRYFSALVYLPRDRYTTDARLRLQRILLDELDGAVVDYTVRSTESVLTRLHFVVRVAPGNRLPVVDAELIERRLTAAIRTWEDDFAARLGDTVGPERAAELLRDYAGAFPEGYKADFPPENAVKDLFRIEAIHSDDTTDSSLAVYRRPGAPPEQYSLKIFRVGRMIPLGEVLPILQRFGVEVLDEHPYELSRRCGDAAWIYDFGLRVADPESLRDEAARERFTAAFAAAWSGLTENDGFNALVVRAGLAWRQVTVLRAYAKYLRQGGTPFSQEYIELVLSRNPGLARLLVKLFEASFDPAHAAAGRELIDGLVEEAEGALDAVASLDEDRILRSLRAVIEATLRTNFYQKAAGGGPKPYISFKINAAAVPDLPQPRPKYEIWVYSARVEGVHLRFGAVARGGLRWSDRREDFRTEILGLVKAQMVKNAVIVPVGAKGGFVVKSPVDSADRDAFLAEGVECYKTFIKGLLDITDNLVDGKAVPPVDVVRFDGDDTYLVVAADKGTASFSDTANAVAAECDVWGPGGKGFWLGDAFASGGSVGYDHKAMGITARGAWESVKRHFRELGIDTQRQDFTVVGIGDMSGDVFGNGMLLSEHIKLVAAFDHRHIFLDPAPDPALSYAERRRLFELPRSSWADYDKRLISAGGGVFPRTAKSIPLTAQVRAALGIDGSPSRTTPAELMRAILLAPVDLFWNGGIGTYVKSGAESNADVGDKANDAIRINGADLRVKVVGEGGNLGCTQLGRIEFALHGAGGTGGKICTDAIDNSAGVDTSDHEVNIKVLLDQAAAAGQLDPSERGALLAAMTDEVGGLVLADNYGQNVALASAMAQASSLLNVHARYLRKLVADGHLNRELEFLPSERAVSERRQAGLGLTQPELCVLLAYTKITLEDELLGSELPDDPFLMGDLIHYFPTALRERFRDRIEAHPLRREIITTQVVNNMVNNTGTTFVFRMREETGASAEEIARAHIVARAVFDMPAYWSAVDALDNRVAAQTQVRMRLAARRLTERASRWFLLNRRHPLDIALQAESFHTGVAEVVAQLPKLLKGADFDQLAAAKQELLDAGVPEDLAARGATLSTAYSALDIVEVAWDSGRAPIEVAECYFDILDRLRIGVLRDRINALPRTDRWQAMARAAVREELYSAQAALTFEVLAAAPGETEPDARFATWVAKNKAAVDRAQAVLEEIGSADSFDLSILSVALRVLRTMLRTGSLT</sequence>
<dbReference type="Pfam" id="PF05088">
    <property type="entry name" value="Bac_GDH_CD"/>
    <property type="match status" value="1"/>
</dbReference>
<comment type="caution">
    <text evidence="6">The sequence shown here is derived from an EMBL/GenBank/DDBJ whole genome shotgun (WGS) entry which is preliminary data.</text>
</comment>
<evidence type="ECO:0000259" key="1">
    <source>
        <dbReference type="Pfam" id="PF05088"/>
    </source>
</evidence>
<dbReference type="InterPro" id="IPR007780">
    <property type="entry name" value="NAD_Glu_DH_bac"/>
</dbReference>
<feature type="domain" description="NAD-glutamate dehydrogenase ACT3" evidence="5">
    <location>
        <begin position="587"/>
        <end position="661"/>
    </location>
</feature>
<dbReference type="InterPro" id="IPR024727">
    <property type="entry name" value="NAD_Glu_DH_N_ACT1"/>
</dbReference>
<reference evidence="6" key="1">
    <citation type="submission" date="2021-04" db="EMBL/GenBank/DDBJ databases">
        <title>Genome based classification of Actinospica acidithermotolerans sp. nov., an actinobacterium isolated from an Indonesian hot spring.</title>
        <authorList>
            <person name="Kusuma A.B."/>
            <person name="Putra K.E."/>
            <person name="Nafisah S."/>
            <person name="Loh J."/>
            <person name="Nouioui I."/>
            <person name="Goodfellow M."/>
        </authorList>
    </citation>
    <scope>NUCLEOTIDE SEQUENCE</scope>
    <source>
        <strain evidence="6">DSM 45618</strain>
    </source>
</reference>
<dbReference type="InterPro" id="IPR049059">
    <property type="entry name" value="NAD_Glu_DH_HM1"/>
</dbReference>
<dbReference type="Pfam" id="PF21079">
    <property type="entry name" value="GDH_HM2"/>
    <property type="match status" value="1"/>
</dbReference>
<dbReference type="SUPFAM" id="SSF51735">
    <property type="entry name" value="NAD(P)-binding Rossmann-fold domains"/>
    <property type="match status" value="1"/>
</dbReference>
<dbReference type="Proteomes" id="UP000677913">
    <property type="component" value="Unassembled WGS sequence"/>
</dbReference>
<dbReference type="InterPro" id="IPR049058">
    <property type="entry name" value="NAD_Glu_DH_HM2"/>
</dbReference>
<dbReference type="InterPro" id="IPR049056">
    <property type="entry name" value="NAD_Glu_DH_HM3"/>
</dbReference>
<feature type="domain" description="NAD-glutamate dehydrogenase ACT2" evidence="4">
    <location>
        <begin position="438"/>
        <end position="528"/>
    </location>
</feature>
<dbReference type="GO" id="GO:0004069">
    <property type="term" value="F:L-aspartate:2-oxoglutarate aminotransferase activity"/>
    <property type="evidence" value="ECO:0007669"/>
    <property type="project" value="InterPro"/>
</dbReference>
<evidence type="ECO:0000259" key="2">
    <source>
        <dbReference type="Pfam" id="PF21074"/>
    </source>
</evidence>
<dbReference type="Pfam" id="PF21073">
    <property type="entry name" value="GDH_HM1"/>
    <property type="match status" value="1"/>
</dbReference>
<proteinExistence type="predicted"/>
<feature type="domain" description="NAD-specific glutamate dehydrogenase C-terminal" evidence="2">
    <location>
        <begin position="1316"/>
        <end position="1653"/>
    </location>
</feature>
<dbReference type="InterPro" id="IPR036291">
    <property type="entry name" value="NAD(P)-bd_dom_sf"/>
</dbReference>
<evidence type="ECO:0000313" key="6">
    <source>
        <dbReference type="EMBL" id="MBS2962487.1"/>
    </source>
</evidence>
<dbReference type="SUPFAM" id="SSF53223">
    <property type="entry name" value="Aminoacid dehydrogenase-like, N-terminal domain"/>
    <property type="match status" value="1"/>
</dbReference>
<dbReference type="Pfam" id="PF21074">
    <property type="entry name" value="GDH_C"/>
    <property type="match status" value="1"/>
</dbReference>
<dbReference type="Pfam" id="PF21076">
    <property type="entry name" value="GDH_ACT2"/>
    <property type="match status" value="1"/>
</dbReference>
<gene>
    <name evidence="6" type="ORF">KGA66_05480</name>
</gene>
<dbReference type="Pfam" id="PF21075">
    <property type="entry name" value="GDH_ACT1"/>
    <property type="match status" value="1"/>
</dbReference>
<dbReference type="InterPro" id="IPR049062">
    <property type="entry name" value="NAD_Glu_DH_ACT2"/>
</dbReference>
<evidence type="ECO:0000259" key="5">
    <source>
        <dbReference type="Pfam" id="PF21077"/>
    </source>
</evidence>
<evidence type="ECO:0000313" key="7">
    <source>
        <dbReference type="Proteomes" id="UP000677913"/>
    </source>
</evidence>
<organism evidence="6 7">
    <name type="scientific">Actinocrinis puniceicyclus</name>
    <dbReference type="NCBI Taxonomy" id="977794"/>
    <lineage>
        <taxon>Bacteria</taxon>
        <taxon>Bacillati</taxon>
        <taxon>Actinomycetota</taxon>
        <taxon>Actinomycetes</taxon>
        <taxon>Catenulisporales</taxon>
        <taxon>Actinospicaceae</taxon>
        <taxon>Actinocrinis</taxon>
    </lineage>
</organism>
<dbReference type="InterPro" id="IPR049064">
    <property type="entry name" value="NAD_Glu_DH_ACT3"/>
</dbReference>
<dbReference type="Pfam" id="PF21077">
    <property type="entry name" value="GDH_ACT3"/>
    <property type="match status" value="1"/>
</dbReference>
<dbReference type="Pfam" id="PF21078">
    <property type="entry name" value="GDH_HM3"/>
    <property type="match status" value="1"/>
</dbReference>
<dbReference type="PIRSF" id="PIRSF036761">
    <property type="entry name" value="GDH_Mll4104"/>
    <property type="match status" value="1"/>
</dbReference>
<dbReference type="PANTHER" id="PTHR43403">
    <property type="entry name" value="NAD-SPECIFIC GLUTAMATE DEHYDROGENASE"/>
    <property type="match status" value="1"/>
</dbReference>
<feature type="domain" description="NAD-glutamate dehydrogenase catalytic" evidence="1">
    <location>
        <begin position="764"/>
        <end position="1270"/>
    </location>
</feature>
<dbReference type="EMBL" id="JAGSXH010000012">
    <property type="protein sequence ID" value="MBS2962487.1"/>
    <property type="molecule type" value="Genomic_DNA"/>
</dbReference>
<protein>
    <submittedName>
        <fullName evidence="6">NAD-glutamate dehydrogenase</fullName>
    </submittedName>
</protein>
<keyword evidence="7" id="KW-1185">Reference proteome</keyword>
<dbReference type="InterPro" id="IPR048381">
    <property type="entry name" value="GDH_C"/>
</dbReference>
<dbReference type="RefSeq" id="WP_211465201.1">
    <property type="nucleotide sequence ID" value="NZ_JAGSXH010000012.1"/>
</dbReference>
<dbReference type="InterPro" id="IPR028971">
    <property type="entry name" value="NAD-GDH_cat"/>
</dbReference>
<dbReference type="GO" id="GO:0004352">
    <property type="term" value="F:glutamate dehydrogenase (NAD+) activity"/>
    <property type="evidence" value="ECO:0007669"/>
    <property type="project" value="InterPro"/>
</dbReference>
<dbReference type="InterPro" id="IPR046346">
    <property type="entry name" value="Aminoacid_DH-like_N_sf"/>
</dbReference>
<dbReference type="GO" id="GO:0006538">
    <property type="term" value="P:L-glutamate catabolic process"/>
    <property type="evidence" value="ECO:0007669"/>
    <property type="project" value="InterPro"/>
</dbReference>
<evidence type="ECO:0000259" key="3">
    <source>
        <dbReference type="Pfam" id="PF21075"/>
    </source>
</evidence>